<dbReference type="AlphaFoldDB" id="A0A4C1V4Z0"/>
<gene>
    <name evidence="1" type="ORF">EVAR_18553_1</name>
</gene>
<keyword evidence="2" id="KW-1185">Reference proteome</keyword>
<dbReference type="Proteomes" id="UP000299102">
    <property type="component" value="Unassembled WGS sequence"/>
</dbReference>
<evidence type="ECO:0000313" key="1">
    <source>
        <dbReference type="EMBL" id="GBP33074.1"/>
    </source>
</evidence>
<organism evidence="1 2">
    <name type="scientific">Eumeta variegata</name>
    <name type="common">Bagworm moth</name>
    <name type="synonym">Eumeta japonica</name>
    <dbReference type="NCBI Taxonomy" id="151549"/>
    <lineage>
        <taxon>Eukaryota</taxon>
        <taxon>Metazoa</taxon>
        <taxon>Ecdysozoa</taxon>
        <taxon>Arthropoda</taxon>
        <taxon>Hexapoda</taxon>
        <taxon>Insecta</taxon>
        <taxon>Pterygota</taxon>
        <taxon>Neoptera</taxon>
        <taxon>Endopterygota</taxon>
        <taxon>Lepidoptera</taxon>
        <taxon>Glossata</taxon>
        <taxon>Ditrysia</taxon>
        <taxon>Tineoidea</taxon>
        <taxon>Psychidae</taxon>
        <taxon>Oiketicinae</taxon>
        <taxon>Eumeta</taxon>
    </lineage>
</organism>
<dbReference type="EMBL" id="BGZK01000269">
    <property type="protein sequence ID" value="GBP33074.1"/>
    <property type="molecule type" value="Genomic_DNA"/>
</dbReference>
<name>A0A4C1V4Z0_EUMVA</name>
<proteinExistence type="predicted"/>
<comment type="caution">
    <text evidence="1">The sequence shown here is derived from an EMBL/GenBank/DDBJ whole genome shotgun (WGS) entry which is preliminary data.</text>
</comment>
<accession>A0A4C1V4Z0</accession>
<sequence>MATGRGGGATCFGRRSFDLQSSAMNFQFSSSSVNINTDLEFGPTGYVGVPLTAYAHKNRLRIEIYVQELRTITTEPLEIGRKNDVHLYTPLPQRTSVSCISNEIDEHGSRMRMSVQILPSTDQIADRTVCQLGRQAGIAPVTVLVMRVSWAAMISQPSLVPLEKLI</sequence>
<protein>
    <submittedName>
        <fullName evidence="1">Uncharacterized protein</fullName>
    </submittedName>
</protein>
<evidence type="ECO:0000313" key="2">
    <source>
        <dbReference type="Proteomes" id="UP000299102"/>
    </source>
</evidence>
<reference evidence="1 2" key="1">
    <citation type="journal article" date="2019" name="Commun. Biol.">
        <title>The bagworm genome reveals a unique fibroin gene that provides high tensile strength.</title>
        <authorList>
            <person name="Kono N."/>
            <person name="Nakamura H."/>
            <person name="Ohtoshi R."/>
            <person name="Tomita M."/>
            <person name="Numata K."/>
            <person name="Arakawa K."/>
        </authorList>
    </citation>
    <scope>NUCLEOTIDE SEQUENCE [LARGE SCALE GENOMIC DNA]</scope>
</reference>